<evidence type="ECO:0000256" key="4">
    <source>
        <dbReference type="ARBA" id="ARBA00023136"/>
    </source>
</evidence>
<evidence type="ECO:0000313" key="7">
    <source>
        <dbReference type="EMBL" id="KPA39463.1"/>
    </source>
</evidence>
<dbReference type="InterPro" id="IPR036259">
    <property type="entry name" value="MFS_trans_sf"/>
</dbReference>
<protein>
    <submittedName>
        <fullName evidence="7">Methylenomycin a resistance protein</fullName>
    </submittedName>
</protein>
<evidence type="ECO:0000256" key="6">
    <source>
        <dbReference type="SAM" id="Phobius"/>
    </source>
</evidence>
<dbReference type="InterPro" id="IPR011701">
    <property type="entry name" value="MFS"/>
</dbReference>
<feature type="transmembrane region" description="Helical" evidence="6">
    <location>
        <begin position="92"/>
        <end position="110"/>
    </location>
</feature>
<comment type="subcellular location">
    <subcellularLocation>
        <location evidence="1">Membrane</location>
        <topology evidence="1">Multi-pass membrane protein</topology>
    </subcellularLocation>
</comment>
<evidence type="ECO:0000256" key="2">
    <source>
        <dbReference type="ARBA" id="ARBA00022692"/>
    </source>
</evidence>
<keyword evidence="3 6" id="KW-1133">Transmembrane helix</keyword>
<dbReference type="Proteomes" id="UP000037904">
    <property type="component" value="Unassembled WGS sequence"/>
</dbReference>
<organism evidence="7 8">
    <name type="scientific">Fusarium langsethiae</name>
    <dbReference type="NCBI Taxonomy" id="179993"/>
    <lineage>
        <taxon>Eukaryota</taxon>
        <taxon>Fungi</taxon>
        <taxon>Dikarya</taxon>
        <taxon>Ascomycota</taxon>
        <taxon>Pezizomycotina</taxon>
        <taxon>Sordariomycetes</taxon>
        <taxon>Hypocreomycetidae</taxon>
        <taxon>Hypocreales</taxon>
        <taxon>Nectriaceae</taxon>
        <taxon>Fusarium</taxon>
    </lineage>
</organism>
<keyword evidence="5" id="KW-0325">Glycoprotein</keyword>
<sequence length="388" mass="40948">MDSPSVGSTPSSPSLKTTADIHLTDMDNDAPEEAVISVVPASCRLLRVATIAYLCAVNITSSASNGLVVIAIPTLTEDLDLLTSLAFWPSSAQGLATTSTLLLSGAVADVIGPRSIQSPAGIVPLSLSTAAAASFVYWMHSRVKRGYAALIPNELWNNPSFTGICITVALSFAVLNSLDLVTSLFFQNIQDLSALDSAIRMIPSMVVGLGLNIMAGLIVQKFKANWLVALSSLISAISPLLMAVNQPGWSYWRCAFPAQVLMPFSIDILFTVGLVIITEIFPEEKHAVAGAVFNTAAQVGNALGLAVMQVISVGVTKQYDKGTSPKQALLAGYRATFWTMLALLLACATIGVMGLKRAGIVGLKHSQVEEDSDYCAPGMGEVVDQRTQ</sequence>
<comment type="caution">
    <text evidence="7">The sequence shown here is derived from an EMBL/GenBank/DDBJ whole genome shotgun (WGS) entry which is preliminary data.</text>
</comment>
<feature type="transmembrane region" description="Helical" evidence="6">
    <location>
        <begin position="198"/>
        <end position="218"/>
    </location>
</feature>
<feature type="transmembrane region" description="Helical" evidence="6">
    <location>
        <begin position="160"/>
        <end position="186"/>
    </location>
</feature>
<dbReference type="Gene3D" id="1.20.1250.20">
    <property type="entry name" value="MFS general substrate transporter like domains"/>
    <property type="match status" value="1"/>
</dbReference>
<accession>A0A0M9ETG5</accession>
<feature type="transmembrane region" description="Helical" evidence="6">
    <location>
        <begin position="224"/>
        <end position="244"/>
    </location>
</feature>
<name>A0A0M9ETG5_FUSLA</name>
<feature type="transmembrane region" description="Helical" evidence="6">
    <location>
        <begin position="51"/>
        <end position="72"/>
    </location>
</feature>
<feature type="transmembrane region" description="Helical" evidence="6">
    <location>
        <begin position="256"/>
        <end position="277"/>
    </location>
</feature>
<dbReference type="PANTHER" id="PTHR42718:SF27">
    <property type="entry name" value="TRANSPORTER, PUTATIVE-RELATED"/>
    <property type="match status" value="1"/>
</dbReference>
<dbReference type="Pfam" id="PF07690">
    <property type="entry name" value="MFS_1"/>
    <property type="match status" value="1"/>
</dbReference>
<dbReference type="PANTHER" id="PTHR42718">
    <property type="entry name" value="MAJOR FACILITATOR SUPERFAMILY MULTIDRUG TRANSPORTER MFSC"/>
    <property type="match status" value="1"/>
</dbReference>
<gene>
    <name evidence="7" type="ORF">FLAG1_07683</name>
</gene>
<feature type="transmembrane region" description="Helical" evidence="6">
    <location>
        <begin position="335"/>
        <end position="355"/>
    </location>
</feature>
<dbReference type="EMBL" id="JXCE01000192">
    <property type="protein sequence ID" value="KPA39463.1"/>
    <property type="molecule type" value="Genomic_DNA"/>
</dbReference>
<evidence type="ECO:0000256" key="5">
    <source>
        <dbReference type="ARBA" id="ARBA00023180"/>
    </source>
</evidence>
<proteinExistence type="predicted"/>
<feature type="transmembrane region" description="Helical" evidence="6">
    <location>
        <begin position="122"/>
        <end position="140"/>
    </location>
</feature>
<evidence type="ECO:0000256" key="3">
    <source>
        <dbReference type="ARBA" id="ARBA00022989"/>
    </source>
</evidence>
<keyword evidence="2 6" id="KW-0812">Transmembrane</keyword>
<dbReference type="GO" id="GO:0022857">
    <property type="term" value="F:transmembrane transporter activity"/>
    <property type="evidence" value="ECO:0007669"/>
    <property type="project" value="InterPro"/>
</dbReference>
<keyword evidence="4 6" id="KW-0472">Membrane</keyword>
<keyword evidence="8" id="KW-1185">Reference proteome</keyword>
<dbReference type="AlphaFoldDB" id="A0A0M9ETG5"/>
<evidence type="ECO:0000256" key="1">
    <source>
        <dbReference type="ARBA" id="ARBA00004141"/>
    </source>
</evidence>
<evidence type="ECO:0000313" key="8">
    <source>
        <dbReference type="Proteomes" id="UP000037904"/>
    </source>
</evidence>
<dbReference type="GO" id="GO:0016020">
    <property type="term" value="C:membrane"/>
    <property type="evidence" value="ECO:0007669"/>
    <property type="project" value="UniProtKB-SubCell"/>
</dbReference>
<dbReference type="OrthoDB" id="2130629at2759"/>
<reference evidence="7 8" key="1">
    <citation type="submission" date="2015-04" db="EMBL/GenBank/DDBJ databases">
        <title>The draft genome sequence of Fusarium langsethiae, a T-2/HT-2 mycotoxin producer.</title>
        <authorList>
            <person name="Lysoe E."/>
            <person name="Divon H.H."/>
            <person name="Terzi V."/>
            <person name="Orru L."/>
            <person name="Lamontanara A."/>
            <person name="Kolseth A.-K."/>
            <person name="Frandsen R.J."/>
            <person name="Nielsen K."/>
            <person name="Thrane U."/>
        </authorList>
    </citation>
    <scope>NUCLEOTIDE SEQUENCE [LARGE SCALE GENOMIC DNA]</scope>
    <source>
        <strain evidence="7 8">Fl201059</strain>
    </source>
</reference>
<dbReference type="SUPFAM" id="SSF103473">
    <property type="entry name" value="MFS general substrate transporter"/>
    <property type="match status" value="1"/>
</dbReference>